<evidence type="ECO:0000313" key="4">
    <source>
        <dbReference type="Proteomes" id="UP000629468"/>
    </source>
</evidence>
<dbReference type="EMBL" id="JABXXO010000007">
    <property type="protein sequence ID" value="KAF7773432.1"/>
    <property type="molecule type" value="Genomic_DNA"/>
</dbReference>
<dbReference type="SUPFAM" id="SSF51445">
    <property type="entry name" value="(Trans)glycosidases"/>
    <property type="match status" value="1"/>
</dbReference>
<organism evidence="3 4">
    <name type="scientific">Agaricus bisporus var. burnettii</name>
    <dbReference type="NCBI Taxonomy" id="192524"/>
    <lineage>
        <taxon>Eukaryota</taxon>
        <taxon>Fungi</taxon>
        <taxon>Dikarya</taxon>
        <taxon>Basidiomycota</taxon>
        <taxon>Agaricomycotina</taxon>
        <taxon>Agaricomycetes</taxon>
        <taxon>Agaricomycetidae</taxon>
        <taxon>Agaricales</taxon>
        <taxon>Agaricineae</taxon>
        <taxon>Agaricaceae</taxon>
        <taxon>Agaricus</taxon>
    </lineage>
</organism>
<dbReference type="InterPro" id="IPR031728">
    <property type="entry name" value="GlcAase_C"/>
</dbReference>
<protein>
    <submittedName>
        <fullName evidence="3">CAZyme family GH79</fullName>
    </submittedName>
</protein>
<sequence>MAARYGLLLLTFLLSPVCAAASVNVTFPAQPPSVALLNTIEDNFIGISWELSSFDSLWGTTVDKQPSAMQNYLHNLISRMSKPLRIRVGGNSMDGSSYVPDQTNPIVLTDPNAYFNDVPVNFGPALFDIMNGMSDKVGAMQFMIGLSMRFPERWNEVLRLAQDTENKLGDRLDAMLLGNEPDLYAGHGERGAYSIKDYVPEIDEVMGLLGNNSLLERPIIGGPTICCTWDLDDLFKAGFDEFNYKYYTVQHYPNNICNGENESNTNLTYYLTHANIEGFLEWQKEGVIKAKKQNIPVLLTEYNTVSCGGSKISSTFGAGLWAIDAGLKATTMNYSAIYLHTREHGVQYNLFDPPTPETSTEPGWITGSPYYSALFLSEVADPSGSIVLDLNVNKSNTNQFATVAGYGIYDGSGQNRSGLVLINYASPTQEGDDKTQQFSIPANVTDKISYRILTAPSVTEKTDITWAGQTVGVNGDLQGAQHTESLSCDEGCLIDVPGPGAVLAVFGKIGEQRLFTGNSTIAPLASDTSGSGVIFKMPPFSLSILVVLAFIFL</sequence>
<evidence type="ECO:0000313" key="3">
    <source>
        <dbReference type="EMBL" id="KAF7773432.1"/>
    </source>
</evidence>
<dbReference type="PANTHER" id="PTHR36183">
    <property type="entry name" value="BETA-GLUCURONIDASE"/>
    <property type="match status" value="1"/>
</dbReference>
<dbReference type="InterPro" id="IPR052974">
    <property type="entry name" value="GH79_Enzymes"/>
</dbReference>
<gene>
    <name evidence="3" type="ORF">Agabi119p4_5599</name>
</gene>
<dbReference type="Gene3D" id="3.20.20.80">
    <property type="entry name" value="Glycosidases"/>
    <property type="match status" value="1"/>
</dbReference>
<feature type="signal peptide" evidence="1">
    <location>
        <begin position="1"/>
        <end position="19"/>
    </location>
</feature>
<feature type="chain" id="PRO_5034525749" evidence="1">
    <location>
        <begin position="20"/>
        <end position="553"/>
    </location>
</feature>
<comment type="caution">
    <text evidence="3">The sequence shown here is derived from an EMBL/GenBank/DDBJ whole genome shotgun (WGS) entry which is preliminary data.</text>
</comment>
<dbReference type="Pfam" id="PF16862">
    <property type="entry name" value="Glyco_hydro_79C"/>
    <property type="match status" value="1"/>
</dbReference>
<proteinExistence type="predicted"/>
<dbReference type="AlphaFoldDB" id="A0A8H7F1Z6"/>
<name>A0A8H7F1Z6_AGABI</name>
<evidence type="ECO:0000256" key="1">
    <source>
        <dbReference type="SAM" id="SignalP"/>
    </source>
</evidence>
<reference evidence="3 4" key="1">
    <citation type="journal article" name="Sci. Rep.">
        <title>Telomere-to-telomere assembled and centromere annotated genomes of the two main subspecies of the button mushroom Agaricus bisporus reveal especially polymorphic chromosome ends.</title>
        <authorList>
            <person name="Sonnenberg A.S.M."/>
            <person name="Sedaghat-Telgerd N."/>
            <person name="Lavrijssen B."/>
            <person name="Ohm R.A."/>
            <person name="Hendrickx P.M."/>
            <person name="Scholtmeijer K."/>
            <person name="Baars J.J.P."/>
            <person name="van Peer A."/>
        </authorList>
    </citation>
    <scope>NUCLEOTIDE SEQUENCE [LARGE SCALE GENOMIC DNA]</scope>
    <source>
        <strain evidence="3 4">H119_p4</strain>
    </source>
</reference>
<dbReference type="PANTHER" id="PTHR36183:SF2">
    <property type="entry name" value="BETA-GLUCURONIDASE C-TERMINAL DOMAIN-CONTAINING PROTEIN"/>
    <property type="match status" value="1"/>
</dbReference>
<evidence type="ECO:0000259" key="2">
    <source>
        <dbReference type="Pfam" id="PF16862"/>
    </source>
</evidence>
<dbReference type="InterPro" id="IPR017853">
    <property type="entry name" value="GH"/>
</dbReference>
<accession>A0A8H7F1Z6</accession>
<feature type="domain" description="Beta-glucuronidase C-terminal" evidence="2">
    <location>
        <begin position="405"/>
        <end position="503"/>
    </location>
</feature>
<dbReference type="Gene3D" id="2.60.40.1180">
    <property type="entry name" value="Golgi alpha-mannosidase II"/>
    <property type="match status" value="1"/>
</dbReference>
<dbReference type="Proteomes" id="UP000629468">
    <property type="component" value="Unassembled WGS sequence"/>
</dbReference>
<keyword evidence="1" id="KW-0732">Signal</keyword>
<dbReference type="InterPro" id="IPR013780">
    <property type="entry name" value="Glyco_hydro_b"/>
</dbReference>